<feature type="transmembrane region" description="Helical" evidence="7">
    <location>
        <begin position="98"/>
        <end position="117"/>
    </location>
</feature>
<evidence type="ECO:0000259" key="8">
    <source>
        <dbReference type="PROSITE" id="PS50928"/>
    </source>
</evidence>
<evidence type="ECO:0000313" key="9">
    <source>
        <dbReference type="EMBL" id="CAB4757795.1"/>
    </source>
</evidence>
<dbReference type="GO" id="GO:0055085">
    <property type="term" value="P:transmembrane transport"/>
    <property type="evidence" value="ECO:0007669"/>
    <property type="project" value="InterPro"/>
</dbReference>
<dbReference type="PANTHER" id="PTHR30151">
    <property type="entry name" value="ALKANE SULFONATE ABC TRANSPORTER-RELATED, MEMBRANE SUBUNIT"/>
    <property type="match status" value="1"/>
</dbReference>
<feature type="transmembrane region" description="Helical" evidence="7">
    <location>
        <begin position="7"/>
        <end position="25"/>
    </location>
</feature>
<dbReference type="EMBL" id="CAEZZG010000012">
    <property type="protein sequence ID" value="CAB4757795.1"/>
    <property type="molecule type" value="Genomic_DNA"/>
</dbReference>
<evidence type="ECO:0000256" key="2">
    <source>
        <dbReference type="ARBA" id="ARBA00022448"/>
    </source>
</evidence>
<keyword evidence="6 7" id="KW-0472">Membrane</keyword>
<evidence type="ECO:0000256" key="4">
    <source>
        <dbReference type="ARBA" id="ARBA00022692"/>
    </source>
</evidence>
<feature type="domain" description="ABC transmembrane type-1" evidence="8">
    <location>
        <begin position="57"/>
        <end position="237"/>
    </location>
</feature>
<gene>
    <name evidence="9" type="ORF">UFOPK2844_00877</name>
</gene>
<reference evidence="9" key="1">
    <citation type="submission" date="2020-05" db="EMBL/GenBank/DDBJ databases">
        <authorList>
            <person name="Chiriac C."/>
            <person name="Salcher M."/>
            <person name="Ghai R."/>
            <person name="Kavagutti S V."/>
        </authorList>
    </citation>
    <scope>NUCLEOTIDE SEQUENCE</scope>
</reference>
<dbReference type="GO" id="GO:0005886">
    <property type="term" value="C:plasma membrane"/>
    <property type="evidence" value="ECO:0007669"/>
    <property type="project" value="UniProtKB-SubCell"/>
</dbReference>
<organism evidence="9">
    <name type="scientific">freshwater metagenome</name>
    <dbReference type="NCBI Taxonomy" id="449393"/>
    <lineage>
        <taxon>unclassified sequences</taxon>
        <taxon>metagenomes</taxon>
        <taxon>ecological metagenomes</taxon>
    </lineage>
</organism>
<dbReference type="PANTHER" id="PTHR30151:SF20">
    <property type="entry name" value="ABC TRANSPORTER PERMEASE PROTEIN HI_0355-RELATED"/>
    <property type="match status" value="1"/>
</dbReference>
<sequence length="256" mass="27992">MKKKVNSIFWTLLLPSFILIFWEIVSGFKPNPFFPPPSRIAGAIQEVISIEWILSSVKPSFIVLFVGYFVGAILGLVIGSLLGEFVKMRIVFLPICNFIRSIPSVAKVPLILSIMGLGLSTRISTVVIAVLFPVLMSTVRAIAATRNELLDLNRTLKFGRIRGLVSIRVPAAIGEILTGLHASVQVAVLAMIVSEMLGSGVGIGAFIIQSQSTFRIANMWVGVFIVGLIGLALNYLFMKIERKVAPWYFKSKGLIA</sequence>
<dbReference type="Pfam" id="PF00528">
    <property type="entry name" value="BPD_transp_1"/>
    <property type="match status" value="1"/>
</dbReference>
<feature type="transmembrane region" description="Helical" evidence="7">
    <location>
        <begin position="61"/>
        <end position="86"/>
    </location>
</feature>
<proteinExistence type="predicted"/>
<feature type="transmembrane region" description="Helical" evidence="7">
    <location>
        <begin position="220"/>
        <end position="238"/>
    </location>
</feature>
<accession>A0A6J6UER8</accession>
<feature type="transmembrane region" description="Helical" evidence="7">
    <location>
        <begin position="123"/>
        <end position="143"/>
    </location>
</feature>
<dbReference type="AlphaFoldDB" id="A0A6J6UER8"/>
<dbReference type="InterPro" id="IPR000515">
    <property type="entry name" value="MetI-like"/>
</dbReference>
<evidence type="ECO:0000256" key="7">
    <source>
        <dbReference type="SAM" id="Phobius"/>
    </source>
</evidence>
<feature type="transmembrane region" description="Helical" evidence="7">
    <location>
        <begin position="188"/>
        <end position="208"/>
    </location>
</feature>
<keyword evidence="5 7" id="KW-1133">Transmembrane helix</keyword>
<dbReference type="InterPro" id="IPR035906">
    <property type="entry name" value="MetI-like_sf"/>
</dbReference>
<name>A0A6J6UER8_9ZZZZ</name>
<evidence type="ECO:0000256" key="6">
    <source>
        <dbReference type="ARBA" id="ARBA00023136"/>
    </source>
</evidence>
<dbReference type="PROSITE" id="PS50928">
    <property type="entry name" value="ABC_TM1"/>
    <property type="match status" value="1"/>
</dbReference>
<evidence type="ECO:0000256" key="3">
    <source>
        <dbReference type="ARBA" id="ARBA00022475"/>
    </source>
</evidence>
<evidence type="ECO:0000256" key="1">
    <source>
        <dbReference type="ARBA" id="ARBA00004651"/>
    </source>
</evidence>
<evidence type="ECO:0000256" key="5">
    <source>
        <dbReference type="ARBA" id="ARBA00022989"/>
    </source>
</evidence>
<dbReference type="Gene3D" id="1.10.3720.10">
    <property type="entry name" value="MetI-like"/>
    <property type="match status" value="1"/>
</dbReference>
<protein>
    <submittedName>
        <fullName evidence="9">Unannotated protein</fullName>
    </submittedName>
</protein>
<comment type="subcellular location">
    <subcellularLocation>
        <location evidence="1">Cell membrane</location>
        <topology evidence="1">Multi-pass membrane protein</topology>
    </subcellularLocation>
</comment>
<keyword evidence="3" id="KW-1003">Cell membrane</keyword>
<keyword evidence="4 7" id="KW-0812">Transmembrane</keyword>
<dbReference type="SUPFAM" id="SSF161098">
    <property type="entry name" value="MetI-like"/>
    <property type="match status" value="1"/>
</dbReference>
<keyword evidence="2" id="KW-0813">Transport</keyword>